<keyword evidence="1" id="KW-0547">Nucleotide-binding</keyword>
<dbReference type="EMBL" id="CP187984">
    <property type="protein sequence ID" value="XSF53047.1"/>
    <property type="molecule type" value="Genomic_DNA"/>
</dbReference>
<keyword evidence="1" id="KW-0067">ATP-binding</keyword>
<proteinExistence type="predicted"/>
<dbReference type="Proteomes" id="UP000244623">
    <property type="component" value="Chromosome"/>
</dbReference>
<sequence length="752" mass="87627">MNSYDFTRLNDKDFEDLVIDLISAEMPAVKIERFMPGRDSGMDGRFYIGNNNVVIQSKHYVKSSYSLLVSNLKKEAPKVAALNPSRYILAVCQGLTSTRKNEIIGIFGKKYLRSDDILSIDDITHKVSQNKNIERKYYKLWLNSTSILLSLLHNDVVGRSNHILEQIKEHSDKYVKTKDFTIAKDKVEHFNTLIITGEPGVGKTTLAEQLCLDYILEGYELIYIESDIEEGERVVKPDDKQLFLYDDFLGRNYLDALRNKEDSKIVRFINRIRSKKNKKLILTSRTTILNQGKASSEIFYINNTEKHEYEVEVKNLDLVDKAKVLYNHLWFSELPENFKECIWKDKRYKIIISHKNYNPRLISFITDYDKISHLEPENYWEYIIESLNNPAAIWEHMLTKQVPKCVYYLTYLVSLNNGKISEKDLYESYEDYLEIIKFDRSRNDYLDFKACTLHAVKATLQRKLERNKDAIYDVLNPSISDYLIAKINDNLSSIPLFFSALSSLQSLSNLNVLLNKKINPNAANKVVGDLLSNIHKNKSEDYIIEFIVIIISNPNLSHAVKLEAARKLNTKTLPLLRYFTKYNYKIAKIVHWLAINDIKWLGFKNVQEYVKLTLLINNSDLDYEDLNILGQISNVINDYELLEGIRNALLEYWNDFVHDYISESNEFNDYYDLENKYSMRSKAKDMVKDILSESSIIFNESEIDDLLDNIDLQSIVENNIENAPDWDGNNYVERGGYQDNGFDVVDDIFSRE</sequence>
<evidence type="ECO:0000313" key="2">
    <source>
        <dbReference type="Proteomes" id="UP000244623"/>
    </source>
</evidence>
<gene>
    <name evidence="1" type="ORF">BS411_013870</name>
</gene>
<protein>
    <submittedName>
        <fullName evidence="1">ATP-binding protein</fullName>
    </submittedName>
</protein>
<accession>A0ACD5IRB1</accession>
<evidence type="ECO:0000313" key="1">
    <source>
        <dbReference type="EMBL" id="XSF53047.1"/>
    </source>
</evidence>
<organism evidence="1 2">
    <name type="scientific">Cronobacter turicensis</name>
    <dbReference type="NCBI Taxonomy" id="413502"/>
    <lineage>
        <taxon>Bacteria</taxon>
        <taxon>Pseudomonadati</taxon>
        <taxon>Pseudomonadota</taxon>
        <taxon>Gammaproteobacteria</taxon>
        <taxon>Enterobacterales</taxon>
        <taxon>Enterobacteriaceae</taxon>
        <taxon>Cronobacter</taxon>
    </lineage>
</organism>
<name>A0ACD5IRB1_9ENTR</name>
<reference evidence="1" key="1">
    <citation type="submission" date="2025-05" db="EMBL/GenBank/DDBJ databases">
        <title>FDA Reference Genome datasets for Cronobacter.</title>
        <authorList>
            <person name="Gopinath G.R."/>
        </authorList>
    </citation>
    <scope>NUCLEOTIDE SEQUENCE</scope>
    <source>
        <strain evidence="1">MOD1-Sh41s</strain>
    </source>
</reference>